<feature type="domain" description="Surface antigen" evidence="1">
    <location>
        <begin position="78"/>
        <end position="153"/>
    </location>
</feature>
<dbReference type="InterPro" id="IPR032635">
    <property type="entry name" value="Anti_2"/>
</dbReference>
<dbReference type="Pfam" id="PF16998">
    <property type="entry name" value="17kDa_Anti_2"/>
    <property type="match status" value="1"/>
</dbReference>
<reference evidence="2 3" key="1">
    <citation type="submission" date="2020-03" db="EMBL/GenBank/DDBJ databases">
        <title>Genomic Encyclopedia of Type Strains, Phase IV (KMG-IV): sequencing the most valuable type-strain genomes for metagenomic binning, comparative biology and taxonomic classification.</title>
        <authorList>
            <person name="Goeker M."/>
        </authorList>
    </citation>
    <scope>NUCLEOTIDE SEQUENCE [LARGE SCALE GENOMIC DNA]</scope>
    <source>
        <strain evidence="2 3">DSM 103870</strain>
    </source>
</reference>
<dbReference type="RefSeq" id="WP_246224995.1">
    <property type="nucleotide sequence ID" value="NZ_JAASQI010000001.1"/>
</dbReference>
<protein>
    <submittedName>
        <fullName evidence="2">Surface antigen</fullName>
    </submittedName>
</protein>
<gene>
    <name evidence="2" type="ORF">FHS82_000691</name>
</gene>
<dbReference type="EMBL" id="JAASQI010000001">
    <property type="protein sequence ID" value="NIJ56878.1"/>
    <property type="molecule type" value="Genomic_DNA"/>
</dbReference>
<evidence type="ECO:0000259" key="1">
    <source>
        <dbReference type="Pfam" id="PF16998"/>
    </source>
</evidence>
<organism evidence="2 3">
    <name type="scientific">Pseudochelatococcus lubricantis</name>
    <dbReference type="NCBI Taxonomy" id="1538102"/>
    <lineage>
        <taxon>Bacteria</taxon>
        <taxon>Pseudomonadati</taxon>
        <taxon>Pseudomonadota</taxon>
        <taxon>Alphaproteobacteria</taxon>
        <taxon>Hyphomicrobiales</taxon>
        <taxon>Chelatococcaceae</taxon>
        <taxon>Pseudochelatococcus</taxon>
    </lineage>
</organism>
<dbReference type="Proteomes" id="UP001429580">
    <property type="component" value="Unassembled WGS sequence"/>
</dbReference>
<accession>A0ABX0UWT1</accession>
<evidence type="ECO:0000313" key="2">
    <source>
        <dbReference type="EMBL" id="NIJ56878.1"/>
    </source>
</evidence>
<evidence type="ECO:0000313" key="3">
    <source>
        <dbReference type="Proteomes" id="UP001429580"/>
    </source>
</evidence>
<name>A0ABX0UWT1_9HYPH</name>
<proteinExistence type="predicted"/>
<sequence length="159" mass="16685">MMKLSSRMYRFIMRDKPRHLSPIPAATLASAVLLLGGCSIAVPVGGLLGNDDPPTTASVGGKGAAMLSPELAPEDWQFARMALGTALDPLGTGAVAPWANPRTGIRGDFVAIGKPYLENDLVCRRFGANLQYQGQSEALKGSACRLPDGQWATMDVSGA</sequence>
<keyword evidence="3" id="KW-1185">Reference proteome</keyword>
<comment type="caution">
    <text evidence="2">The sequence shown here is derived from an EMBL/GenBank/DDBJ whole genome shotgun (WGS) entry which is preliminary data.</text>
</comment>